<evidence type="ECO:0000256" key="7">
    <source>
        <dbReference type="ARBA" id="ARBA00023136"/>
    </source>
</evidence>
<dbReference type="InterPro" id="IPR051621">
    <property type="entry name" value="T2SS_protein_J"/>
</dbReference>
<evidence type="ECO:0000256" key="5">
    <source>
        <dbReference type="ARBA" id="ARBA00022692"/>
    </source>
</evidence>
<evidence type="ECO:0000313" key="8">
    <source>
        <dbReference type="EMBL" id="MBM7126186.1"/>
    </source>
</evidence>
<dbReference type="RefSeq" id="WP_204682642.1">
    <property type="nucleotide sequence ID" value="NZ_BSNR01000002.1"/>
</dbReference>
<organism evidence="8 9">
    <name type="scientific">Dyella flava</name>
    <dbReference type="NCBI Taxonomy" id="1920170"/>
    <lineage>
        <taxon>Bacteria</taxon>
        <taxon>Pseudomonadati</taxon>
        <taxon>Pseudomonadota</taxon>
        <taxon>Gammaproteobacteria</taxon>
        <taxon>Lysobacterales</taxon>
        <taxon>Rhodanobacteraceae</taxon>
        <taxon>Dyella</taxon>
    </lineage>
</organism>
<evidence type="ECO:0000256" key="6">
    <source>
        <dbReference type="ARBA" id="ARBA00022989"/>
    </source>
</evidence>
<proteinExistence type="predicted"/>
<evidence type="ECO:0000256" key="3">
    <source>
        <dbReference type="ARBA" id="ARBA00022481"/>
    </source>
</evidence>
<comment type="subcellular location">
    <subcellularLocation>
        <location evidence="1">Cell inner membrane</location>
        <topology evidence="1">Single-pass membrane protein</topology>
    </subcellularLocation>
</comment>
<dbReference type="Pfam" id="PF07963">
    <property type="entry name" value="N_methyl"/>
    <property type="match status" value="1"/>
</dbReference>
<reference evidence="8" key="1">
    <citation type="submission" date="2020-10" db="EMBL/GenBank/DDBJ databases">
        <title>Phylogeny of dyella-like bacteria.</title>
        <authorList>
            <person name="Fu J."/>
        </authorList>
    </citation>
    <scope>NUCLEOTIDE SEQUENCE</scope>
    <source>
        <strain evidence="8">DHOC52</strain>
    </source>
</reference>
<keyword evidence="5" id="KW-0812">Transmembrane</keyword>
<dbReference type="PANTHER" id="PTHR39583:SF2">
    <property type="entry name" value="TYPE II SECRETION SYSTEM PROTEIN J"/>
    <property type="match status" value="1"/>
</dbReference>
<dbReference type="InterPro" id="IPR012902">
    <property type="entry name" value="N_methyl_site"/>
</dbReference>
<comment type="caution">
    <text evidence="8">The sequence shown here is derived from an EMBL/GenBank/DDBJ whole genome shotgun (WGS) entry which is preliminary data.</text>
</comment>
<evidence type="ECO:0000256" key="2">
    <source>
        <dbReference type="ARBA" id="ARBA00022475"/>
    </source>
</evidence>
<dbReference type="EMBL" id="JADIKE010000036">
    <property type="protein sequence ID" value="MBM7126186.1"/>
    <property type="molecule type" value="Genomic_DNA"/>
</dbReference>
<accession>A0ABS2K4M8</accession>
<gene>
    <name evidence="8" type="ORF">ISP19_12475</name>
</gene>
<keyword evidence="3" id="KW-0488">Methylation</keyword>
<keyword evidence="6" id="KW-1133">Transmembrane helix</keyword>
<dbReference type="Proteomes" id="UP001430149">
    <property type="component" value="Unassembled WGS sequence"/>
</dbReference>
<evidence type="ECO:0000313" key="9">
    <source>
        <dbReference type="Proteomes" id="UP001430149"/>
    </source>
</evidence>
<dbReference type="SUPFAM" id="SSF54523">
    <property type="entry name" value="Pili subunits"/>
    <property type="match status" value="1"/>
</dbReference>
<dbReference type="PROSITE" id="PS00409">
    <property type="entry name" value="PROKAR_NTER_METHYL"/>
    <property type="match status" value="1"/>
</dbReference>
<sequence>MKRAAGFTLLEVLGALVLLSLLLLGVYSGVRSATHTVRAGTLKIEQLDDVRSAQMFLRRELEQAMTQAIARDDNGNSIFFIGSSNEMRFAAPLPGYLGQFGPQLIDVKLVSNGDKGKQLVASLVMLPPDGSKPKPLGEPQVLVDGVVDGSFSYRGINQQGQAMDWQSDWNSTGNMPNIVSIKLALQDGREWPQLSAPLRVNAAAVQGTGNLLRGFNGPGAGP</sequence>
<evidence type="ECO:0000256" key="1">
    <source>
        <dbReference type="ARBA" id="ARBA00004377"/>
    </source>
</evidence>
<name>A0ABS2K4M8_9GAMM</name>
<dbReference type="NCBIfam" id="TIGR02532">
    <property type="entry name" value="IV_pilin_GFxxxE"/>
    <property type="match status" value="1"/>
</dbReference>
<keyword evidence="7" id="KW-0472">Membrane</keyword>
<dbReference type="InterPro" id="IPR045584">
    <property type="entry name" value="Pilin-like"/>
</dbReference>
<dbReference type="PANTHER" id="PTHR39583">
    <property type="entry name" value="TYPE II SECRETION SYSTEM PROTEIN J-RELATED"/>
    <property type="match status" value="1"/>
</dbReference>
<keyword evidence="9" id="KW-1185">Reference proteome</keyword>
<keyword evidence="4" id="KW-0997">Cell inner membrane</keyword>
<evidence type="ECO:0000256" key="4">
    <source>
        <dbReference type="ARBA" id="ARBA00022519"/>
    </source>
</evidence>
<keyword evidence="2" id="KW-1003">Cell membrane</keyword>
<protein>
    <submittedName>
        <fullName evidence="8">Prepilin-type N-terminal cleavage/methylation domain-containing protein</fullName>
    </submittedName>
</protein>